<evidence type="ECO:0000256" key="10">
    <source>
        <dbReference type="RuleBase" id="RU369120"/>
    </source>
</evidence>
<gene>
    <name evidence="12" type="primary">DHCR7</name>
</gene>
<reference evidence="12" key="2">
    <citation type="submission" date="2025-09" db="UniProtKB">
        <authorList>
            <consortium name="Ensembl"/>
        </authorList>
    </citation>
    <scope>IDENTIFICATION</scope>
</reference>
<evidence type="ECO:0000256" key="4">
    <source>
        <dbReference type="ARBA" id="ARBA00022955"/>
    </source>
</evidence>
<comment type="pathway">
    <text evidence="10">Steroid biosynthesis; cholesterol biosynthesis.</text>
</comment>
<dbReference type="EC" id="1.3.1.21" evidence="10"/>
<keyword evidence="10" id="KW-0812">Transmembrane</keyword>
<keyword evidence="9 10" id="KW-0753">Steroid metabolism</keyword>
<feature type="compositionally biased region" description="Low complexity" evidence="11">
    <location>
        <begin position="1"/>
        <end position="17"/>
    </location>
</feature>
<proteinExistence type="inferred from homology"/>
<comment type="function">
    <text evidence="10">Catalyzes the reduction of the C14-unsaturated bond of lanosterol, as part of the metabolic pathway leading to cholesterol biosynthesis.</text>
</comment>
<dbReference type="GO" id="GO:0016132">
    <property type="term" value="P:brassinosteroid biosynthetic process"/>
    <property type="evidence" value="ECO:0007669"/>
    <property type="project" value="TreeGrafter"/>
</dbReference>
<comment type="similarity">
    <text evidence="10">Belongs to the ERG4/ERG24 family.</text>
</comment>
<dbReference type="GO" id="GO:0006695">
    <property type="term" value="P:cholesterol biosynthetic process"/>
    <property type="evidence" value="ECO:0007669"/>
    <property type="project" value="UniProtKB-UniRule"/>
</dbReference>
<feature type="region of interest" description="Disordered" evidence="11">
    <location>
        <begin position="1"/>
        <end position="25"/>
    </location>
</feature>
<dbReference type="EC" id="1.3.1.70" evidence="10"/>
<dbReference type="AlphaFoldDB" id="A0A8C0KX40"/>
<protein>
    <recommendedName>
        <fullName evidence="10">7-dehydrocholesterol reductase</fullName>
        <shortName evidence="10">7-DHC</shortName>
        <shortName evidence="10">Delta-14-SR</shortName>
        <ecNumber evidence="10">1.3.1.21</ecNumber>
        <ecNumber evidence="10">1.3.1.70</ecNumber>
    </recommendedName>
    <alternativeName>
        <fullName evidence="10">3-beta-hydroxysterol Delta (14)-reductase</fullName>
    </alternativeName>
    <alternativeName>
        <fullName evidence="10">C-14 sterol reductase</fullName>
    </alternativeName>
    <alternativeName>
        <fullName evidence="10">Delta(14)-sterol reductase TM7SF2</fullName>
    </alternativeName>
    <alternativeName>
        <fullName evidence="10">Sterol C14-reductase</fullName>
    </alternativeName>
    <alternativeName>
        <fullName evidence="10">Sterol Delta(7)-reductase</fullName>
    </alternativeName>
    <alternativeName>
        <fullName evidence="10">Transmembrane 7 superfamily member 2</fullName>
    </alternativeName>
</protein>
<evidence type="ECO:0000256" key="2">
    <source>
        <dbReference type="ARBA" id="ARBA00022548"/>
    </source>
</evidence>
<dbReference type="PANTHER" id="PTHR21257">
    <property type="entry name" value="DELTA(14)-STEROL REDUCTASE"/>
    <property type="match status" value="1"/>
</dbReference>
<evidence type="ECO:0000256" key="5">
    <source>
        <dbReference type="ARBA" id="ARBA00023002"/>
    </source>
</evidence>
<keyword evidence="4 10" id="KW-0752">Steroid biosynthesis</keyword>
<dbReference type="GO" id="GO:0050613">
    <property type="term" value="F:Delta14-sterol reductase activity"/>
    <property type="evidence" value="ECO:0007669"/>
    <property type="project" value="UniProtKB-EC"/>
</dbReference>
<keyword evidence="7 10" id="KW-0443">Lipid metabolism</keyword>
<comment type="catalytic activity">
    <reaction evidence="10">
        <text>4,4-dimethyl-5alpha-cholesta-8,24-dien-3beta-ol + NADP(+) = 4,4-dimethyl-5alpha-cholesta-8,14,24-trien-3beta-ol + NADPH + H(+)</text>
        <dbReference type="Rhea" id="RHEA:18561"/>
        <dbReference type="ChEBI" id="CHEBI:15378"/>
        <dbReference type="ChEBI" id="CHEBI:17813"/>
        <dbReference type="ChEBI" id="CHEBI:18364"/>
        <dbReference type="ChEBI" id="CHEBI:57783"/>
        <dbReference type="ChEBI" id="CHEBI:58349"/>
        <dbReference type="EC" id="1.3.1.70"/>
    </reaction>
</comment>
<keyword evidence="10" id="KW-0472">Membrane</keyword>
<keyword evidence="8 10" id="KW-1207">Sterol metabolism</keyword>
<keyword evidence="10" id="KW-0256">Endoplasmic reticulum</keyword>
<evidence type="ECO:0000256" key="9">
    <source>
        <dbReference type="ARBA" id="ARBA00023221"/>
    </source>
</evidence>
<dbReference type="GO" id="GO:0047598">
    <property type="term" value="F:7-dehydrocholesterol reductase activity"/>
    <property type="evidence" value="ECO:0007669"/>
    <property type="project" value="UniProtKB-EC"/>
</dbReference>
<comment type="caution">
    <text evidence="10">Lacks conserved residue(s) required for the propagation of feature annotation.</text>
</comment>
<reference evidence="12" key="1">
    <citation type="submission" date="2025-08" db="UniProtKB">
        <authorList>
            <consortium name="Ensembl"/>
        </authorList>
    </citation>
    <scope>IDENTIFICATION</scope>
</reference>
<feature type="transmembrane region" description="Helical" evidence="10">
    <location>
        <begin position="37"/>
        <end position="58"/>
    </location>
</feature>
<feature type="transmembrane region" description="Helical" evidence="10">
    <location>
        <begin position="97"/>
        <end position="114"/>
    </location>
</feature>
<comment type="catalytic activity">
    <reaction evidence="10">
        <text>4,4-dimethyl-8,14-cholestadien-3beta-ol + NADPH + H(+) = 4,4-dimethyl-5alpha-cholest-8-en-3beta-ol + NADP(+)</text>
        <dbReference type="Rhea" id="RHEA:46812"/>
        <dbReference type="ChEBI" id="CHEBI:15378"/>
        <dbReference type="ChEBI" id="CHEBI:57783"/>
        <dbReference type="ChEBI" id="CHEBI:58349"/>
        <dbReference type="ChEBI" id="CHEBI:78904"/>
        <dbReference type="ChEBI" id="CHEBI:87044"/>
    </reaction>
</comment>
<comment type="subcellular location">
    <subcellularLocation>
        <location evidence="10">Endoplasmic reticulum membrane</location>
        <topology evidence="10">Multi-pass membrane protein</topology>
    </subcellularLocation>
</comment>
<keyword evidence="2 10" id="KW-0153">Cholesterol metabolism</keyword>
<keyword evidence="13" id="KW-1185">Reference proteome</keyword>
<evidence type="ECO:0000256" key="8">
    <source>
        <dbReference type="ARBA" id="ARBA00023166"/>
    </source>
</evidence>
<evidence type="ECO:0000313" key="12">
    <source>
        <dbReference type="Ensembl" id="ENSCAFP00020021462.1"/>
    </source>
</evidence>
<keyword evidence="5 10" id="KW-0560">Oxidoreductase</keyword>
<organism evidence="12 13">
    <name type="scientific">Canis lupus dingo</name>
    <name type="common">dingo</name>
    <dbReference type="NCBI Taxonomy" id="286419"/>
    <lineage>
        <taxon>Eukaryota</taxon>
        <taxon>Metazoa</taxon>
        <taxon>Chordata</taxon>
        <taxon>Craniata</taxon>
        <taxon>Vertebrata</taxon>
        <taxon>Euteleostomi</taxon>
        <taxon>Mammalia</taxon>
        <taxon>Eutheria</taxon>
        <taxon>Laurasiatheria</taxon>
        <taxon>Carnivora</taxon>
        <taxon>Caniformia</taxon>
        <taxon>Canidae</taxon>
        <taxon>Canis</taxon>
    </lineage>
</organism>
<keyword evidence="10" id="KW-1133">Transmembrane helix</keyword>
<dbReference type="PANTHER" id="PTHR21257:SF38">
    <property type="entry name" value="7-DEHYDROCHOLESTEROL REDUCTASE"/>
    <property type="match status" value="1"/>
</dbReference>
<evidence type="ECO:0000256" key="1">
    <source>
        <dbReference type="ARBA" id="ARBA00022516"/>
    </source>
</evidence>
<name>A0A8C0KX40_CANLU</name>
<dbReference type="GeneTree" id="ENSGT00390000000417"/>
<accession>A0A8C0KX40</accession>
<comment type="catalytic activity">
    <reaction evidence="10">
        <text>5alpha-cholest-8,14-dien-3beta-ol + NADPH + H(+) = 5alpha-cholest-8-en-3beta-ol + NADP(+)</text>
        <dbReference type="Rhea" id="RHEA:46456"/>
        <dbReference type="ChEBI" id="CHEBI:15378"/>
        <dbReference type="ChEBI" id="CHEBI:16608"/>
        <dbReference type="ChEBI" id="CHEBI:57783"/>
        <dbReference type="ChEBI" id="CHEBI:58349"/>
        <dbReference type="ChEBI" id="CHEBI:86131"/>
    </reaction>
</comment>
<dbReference type="GO" id="GO:0005789">
    <property type="term" value="C:endoplasmic reticulum membrane"/>
    <property type="evidence" value="ECO:0007669"/>
    <property type="project" value="UniProtKB-SubCell"/>
</dbReference>
<evidence type="ECO:0000256" key="6">
    <source>
        <dbReference type="ARBA" id="ARBA00023011"/>
    </source>
</evidence>
<evidence type="ECO:0000313" key="13">
    <source>
        <dbReference type="Proteomes" id="UP000694391"/>
    </source>
</evidence>
<feature type="transmembrane region" description="Helical" evidence="10">
    <location>
        <begin position="177"/>
        <end position="197"/>
    </location>
</feature>
<keyword evidence="3 10" id="KW-0152">Cholesterol biosynthesis</keyword>
<dbReference type="Proteomes" id="UP000694391">
    <property type="component" value="Unplaced"/>
</dbReference>
<comment type="catalytic activity">
    <reaction evidence="10">
        <text>cholesterol + NADP(+) = 7-dehydrocholesterol + NADPH + H(+)</text>
        <dbReference type="Rhea" id="RHEA:23984"/>
        <dbReference type="ChEBI" id="CHEBI:15378"/>
        <dbReference type="ChEBI" id="CHEBI:16113"/>
        <dbReference type="ChEBI" id="CHEBI:17759"/>
        <dbReference type="ChEBI" id="CHEBI:57783"/>
        <dbReference type="ChEBI" id="CHEBI:58349"/>
        <dbReference type="EC" id="1.3.1.21"/>
    </reaction>
</comment>
<sequence length="262" mass="28662">MAAKSPPSVPKTKSPGSIANSRDETQGQWGRAWEVDWFSLASVIFLLLFAPFIVYYFIMACDQYSCSLTAPVMDVATGRAHLSDIWAKTPPVTKKAAQLYALWVTFQVLLYMALPDFCHKFLPGYVGGVQEGAVTPAGIVNKYEINGLQAWLITHLLWFANSHVLSWFSPTIIFDNWIPLLWCANILGYAVSTFAMIKGYFFPTSAKDWICSAARTAAASSGAGSPRSSSACTRRQMGKSITASSWCRASGAWPATSTTRAT</sequence>
<evidence type="ECO:0000256" key="11">
    <source>
        <dbReference type="SAM" id="MobiDB-lite"/>
    </source>
</evidence>
<keyword evidence="6 10" id="KW-0756">Sterol biosynthesis</keyword>
<keyword evidence="1 10" id="KW-0444">Lipid biosynthesis</keyword>
<evidence type="ECO:0000256" key="3">
    <source>
        <dbReference type="ARBA" id="ARBA00022778"/>
    </source>
</evidence>
<comment type="function">
    <text evidence="10">Catalyzes the last step of the cholesterol synthesis pathway, which transforms cholesta-5,7-dien-3beta-ol (7-dehydrocholesterol,7-DHC) into cholesterol by reducing the C7-C8 double bond of its sterol core. Can also metabolize cholesta-5,7,24-trien-3beta-ol (7-dehydrodemosterol, 7-DHD) to desmosterol, which is then metabolized by the Delta(24)-sterol reductase (DHCR24) to cholesterol. Modulates ferroptosis (a form of regulated cell death driven by iron-dependent lipid peroxidation) through the metabolic breakdown of the anti-ferroptotic metabolites 7-DHC and 7-DHD which, when accumulated, divert the propagation of peroxyl radical-mediated damage from phospholipid components to its sterol core, protecting plasma and mitochondrial membranes from phospholipid autoxidation.</text>
</comment>
<dbReference type="Ensembl" id="ENSCAFT00020024843.1">
    <property type="protein sequence ID" value="ENSCAFP00020021462.1"/>
    <property type="gene ID" value="ENSCAFG00020016903.1"/>
</dbReference>
<evidence type="ECO:0000256" key="7">
    <source>
        <dbReference type="ARBA" id="ARBA00023098"/>
    </source>
</evidence>